<dbReference type="EMBL" id="JAULSN010000004">
    <property type="protein sequence ID" value="KAK3373501.1"/>
    <property type="molecule type" value="Genomic_DNA"/>
</dbReference>
<dbReference type="Pfam" id="PF17172">
    <property type="entry name" value="GST_N_4"/>
    <property type="match status" value="1"/>
</dbReference>
<dbReference type="PANTHER" id="PTHR12289:SF44">
    <property type="entry name" value="OUTER MEMBRANE PROTEIN (SAM35), PUTATIVE (AFU_ORTHOLOGUE AFUA_1G13180)-RELATED"/>
    <property type="match status" value="1"/>
</dbReference>
<dbReference type="PANTHER" id="PTHR12289">
    <property type="entry name" value="METAXIN RELATED"/>
    <property type="match status" value="1"/>
</dbReference>
<protein>
    <recommendedName>
        <fullName evidence="5">Thioredoxin-like fold domain-containing protein</fullName>
    </recommendedName>
</protein>
<reference evidence="3" key="2">
    <citation type="submission" date="2023-06" db="EMBL/GenBank/DDBJ databases">
        <authorList>
            <consortium name="Lawrence Berkeley National Laboratory"/>
            <person name="Haridas S."/>
            <person name="Hensen N."/>
            <person name="Bonometti L."/>
            <person name="Westerberg I."/>
            <person name="Brannstrom I.O."/>
            <person name="Guillou S."/>
            <person name="Cros-Aarteil S."/>
            <person name="Calhoun S."/>
            <person name="Kuo A."/>
            <person name="Mondo S."/>
            <person name="Pangilinan J."/>
            <person name="Riley R."/>
            <person name="Labutti K."/>
            <person name="Andreopoulos B."/>
            <person name="Lipzen A."/>
            <person name="Chen C."/>
            <person name="Yanf M."/>
            <person name="Daum C."/>
            <person name="Ng V."/>
            <person name="Clum A."/>
            <person name="Steindorff A."/>
            <person name="Ohm R."/>
            <person name="Martin F."/>
            <person name="Silar P."/>
            <person name="Natvig D."/>
            <person name="Lalanne C."/>
            <person name="Gautier V."/>
            <person name="Ament-Velasquez S.L."/>
            <person name="Kruys A."/>
            <person name="Hutchinson M.I."/>
            <person name="Powell A.J."/>
            <person name="Barry K."/>
            <person name="Miller A.N."/>
            <person name="Grigoriev I.V."/>
            <person name="Debuchy R."/>
            <person name="Gladieux P."/>
            <person name="Thoren M.H."/>
            <person name="Johannesson H."/>
        </authorList>
    </citation>
    <scope>NUCLEOTIDE SEQUENCE</scope>
    <source>
        <strain evidence="3">CBS 958.72</strain>
    </source>
</reference>
<organism evidence="3 4">
    <name type="scientific">Lasiosphaeria ovina</name>
    <dbReference type="NCBI Taxonomy" id="92902"/>
    <lineage>
        <taxon>Eukaryota</taxon>
        <taxon>Fungi</taxon>
        <taxon>Dikarya</taxon>
        <taxon>Ascomycota</taxon>
        <taxon>Pezizomycotina</taxon>
        <taxon>Sordariomycetes</taxon>
        <taxon>Sordariomycetidae</taxon>
        <taxon>Sordariales</taxon>
        <taxon>Lasiosphaeriaceae</taxon>
        <taxon>Lasiosphaeria</taxon>
    </lineage>
</organism>
<evidence type="ECO:0000259" key="1">
    <source>
        <dbReference type="Pfam" id="PF17171"/>
    </source>
</evidence>
<evidence type="ECO:0000313" key="4">
    <source>
        <dbReference type="Proteomes" id="UP001287356"/>
    </source>
</evidence>
<dbReference type="Pfam" id="PF17171">
    <property type="entry name" value="GST_C_6"/>
    <property type="match status" value="1"/>
</dbReference>
<dbReference type="InterPro" id="IPR012336">
    <property type="entry name" value="Thioredoxin-like_fold"/>
</dbReference>
<feature type="domain" description="Thioredoxin-like fold" evidence="2">
    <location>
        <begin position="63"/>
        <end position="169"/>
    </location>
</feature>
<dbReference type="InterPro" id="IPR033468">
    <property type="entry name" value="Metaxin_GST"/>
</dbReference>
<name>A0AAE0KCN8_9PEZI</name>
<evidence type="ECO:0008006" key="5">
    <source>
        <dbReference type="Google" id="ProtNLM"/>
    </source>
</evidence>
<dbReference type="GO" id="GO:0007005">
    <property type="term" value="P:mitochondrion organization"/>
    <property type="evidence" value="ECO:0007669"/>
    <property type="project" value="TreeGrafter"/>
</dbReference>
<dbReference type="AlphaFoldDB" id="A0AAE0KCN8"/>
<evidence type="ECO:0000259" key="2">
    <source>
        <dbReference type="Pfam" id="PF17172"/>
    </source>
</evidence>
<keyword evidence="4" id="KW-1185">Reference proteome</keyword>
<evidence type="ECO:0000313" key="3">
    <source>
        <dbReference type="EMBL" id="KAK3373501.1"/>
    </source>
</evidence>
<dbReference type="GO" id="GO:0001401">
    <property type="term" value="C:SAM complex"/>
    <property type="evidence" value="ECO:0007669"/>
    <property type="project" value="TreeGrafter"/>
</dbReference>
<sequence length="323" mass="34813">MSVWPSPAVPRPLQQLFDRVPLLTYDANVLPARSQSATSSRLPTLYVFSTDSDARLGAPSYNPGCLKWQTFLKLARVEFQIVPATNHASPTGALPFLLPARPSPSASASASASPAPAPVSSARLQKYALEHGQHKPAEQTPTLRLDAYQALLDVPIRNAWLQALYLEPRHAALLDRLYVAPASSSRWVQATLRHQLRRAAEAEILKTSSSAGGSASATPILVDESAMYAGARDALDALADLLAESETDWFFGAPSPSLFDASVFAYTHLMRRLLDGGADGEGEDLKIPARLGALVRAAGTGELERHQSRLLEMLWPGESLSGR</sequence>
<proteinExistence type="predicted"/>
<feature type="domain" description="Metaxin glutathione S-transferase" evidence="1">
    <location>
        <begin position="231"/>
        <end position="270"/>
    </location>
</feature>
<comment type="caution">
    <text evidence="3">The sequence shown here is derived from an EMBL/GenBank/DDBJ whole genome shotgun (WGS) entry which is preliminary data.</text>
</comment>
<reference evidence="3" key="1">
    <citation type="journal article" date="2023" name="Mol. Phylogenet. Evol.">
        <title>Genome-scale phylogeny and comparative genomics of the fungal order Sordariales.</title>
        <authorList>
            <person name="Hensen N."/>
            <person name="Bonometti L."/>
            <person name="Westerberg I."/>
            <person name="Brannstrom I.O."/>
            <person name="Guillou S."/>
            <person name="Cros-Aarteil S."/>
            <person name="Calhoun S."/>
            <person name="Haridas S."/>
            <person name="Kuo A."/>
            <person name="Mondo S."/>
            <person name="Pangilinan J."/>
            <person name="Riley R."/>
            <person name="LaButti K."/>
            <person name="Andreopoulos B."/>
            <person name="Lipzen A."/>
            <person name="Chen C."/>
            <person name="Yan M."/>
            <person name="Daum C."/>
            <person name="Ng V."/>
            <person name="Clum A."/>
            <person name="Steindorff A."/>
            <person name="Ohm R.A."/>
            <person name="Martin F."/>
            <person name="Silar P."/>
            <person name="Natvig D.O."/>
            <person name="Lalanne C."/>
            <person name="Gautier V."/>
            <person name="Ament-Velasquez S.L."/>
            <person name="Kruys A."/>
            <person name="Hutchinson M.I."/>
            <person name="Powell A.J."/>
            <person name="Barry K."/>
            <person name="Miller A.N."/>
            <person name="Grigoriev I.V."/>
            <person name="Debuchy R."/>
            <person name="Gladieux P."/>
            <person name="Hiltunen Thoren M."/>
            <person name="Johannesson H."/>
        </authorList>
    </citation>
    <scope>NUCLEOTIDE SEQUENCE</scope>
    <source>
        <strain evidence="3">CBS 958.72</strain>
    </source>
</reference>
<gene>
    <name evidence="3" type="ORF">B0T24DRAFT_265011</name>
</gene>
<accession>A0AAE0KCN8</accession>
<dbReference type="InterPro" id="IPR050931">
    <property type="entry name" value="Mito_Protein_Transport_Metaxin"/>
</dbReference>
<dbReference type="Proteomes" id="UP001287356">
    <property type="component" value="Unassembled WGS sequence"/>
</dbReference>